<dbReference type="Proteomes" id="UP000018468">
    <property type="component" value="Linkage group LG12"/>
</dbReference>
<reference evidence="1" key="2">
    <citation type="submission" date="2025-08" db="UniProtKB">
        <authorList>
            <consortium name="Ensembl"/>
        </authorList>
    </citation>
    <scope>IDENTIFICATION</scope>
</reference>
<name>W5MSV5_LEPOC</name>
<proteinExistence type="predicted"/>
<organism evidence="1 2">
    <name type="scientific">Lepisosteus oculatus</name>
    <name type="common">Spotted gar</name>
    <dbReference type="NCBI Taxonomy" id="7918"/>
    <lineage>
        <taxon>Eukaryota</taxon>
        <taxon>Metazoa</taxon>
        <taxon>Chordata</taxon>
        <taxon>Craniata</taxon>
        <taxon>Vertebrata</taxon>
        <taxon>Euteleostomi</taxon>
        <taxon>Actinopterygii</taxon>
        <taxon>Neopterygii</taxon>
        <taxon>Holostei</taxon>
        <taxon>Semionotiformes</taxon>
        <taxon>Lepisosteidae</taxon>
        <taxon>Lepisosteus</taxon>
    </lineage>
</organism>
<dbReference type="STRING" id="7918.ENSLOCP00000011464"/>
<dbReference type="InParanoid" id="W5MSV5"/>
<dbReference type="eggNOG" id="KOG1075">
    <property type="taxonomic scope" value="Eukaryota"/>
</dbReference>
<dbReference type="AlphaFoldDB" id="W5MSV5"/>
<sequence>ELAWYRIDIAALSETRFAWKGSICEPREGYRFFWKGKAENEESIHGALIPLPIGVNECLMILCFPLSWSRHLTIISAYAPTLTSCDDQNHRLVRSVLNLHIAPVHCRKPKLIQTKFNTGKLNNPLTREKYQSHLVDALIDHGPLAGDPAEKWNQLKQLVSESAETVLGHKQRVQQDWFDENNKEISKLLAEKHNPFIEWQNDVTCASKRDHFKYLRNKAQKDLRKM</sequence>
<keyword evidence="2" id="KW-1185">Reference proteome</keyword>
<dbReference type="HOGENOM" id="CLU_1122285_0_0_1"/>
<dbReference type="InterPro" id="IPR036691">
    <property type="entry name" value="Endo/exonu/phosph_ase_sf"/>
</dbReference>
<reference evidence="2" key="1">
    <citation type="submission" date="2011-12" db="EMBL/GenBank/DDBJ databases">
        <title>The Draft Genome of Lepisosteus oculatus.</title>
        <authorList>
            <consortium name="The Broad Institute Genome Assembly &amp; Analysis Group"/>
            <consortium name="Computational R&amp;D Group"/>
            <consortium name="and Sequencing Platform"/>
            <person name="Di Palma F."/>
            <person name="Alfoldi J."/>
            <person name="Johnson J."/>
            <person name="Berlin A."/>
            <person name="Gnerre S."/>
            <person name="Jaffe D."/>
            <person name="MacCallum I."/>
            <person name="Young S."/>
            <person name="Walker B.J."/>
            <person name="Lander E.S."/>
            <person name="Lindblad-Toh K."/>
        </authorList>
    </citation>
    <scope>NUCLEOTIDE SEQUENCE [LARGE SCALE GENOMIC DNA]</scope>
</reference>
<protein>
    <submittedName>
        <fullName evidence="1">Uncharacterized protein</fullName>
    </submittedName>
</protein>
<dbReference type="Gene3D" id="3.60.10.10">
    <property type="entry name" value="Endonuclease/exonuclease/phosphatase"/>
    <property type="match status" value="1"/>
</dbReference>
<evidence type="ECO:0000313" key="2">
    <source>
        <dbReference type="Proteomes" id="UP000018468"/>
    </source>
</evidence>
<accession>W5MSV5</accession>
<dbReference type="GeneTree" id="ENSGT00940000167718"/>
<dbReference type="Ensembl" id="ENSLOCT00000011481.1">
    <property type="protein sequence ID" value="ENSLOCP00000011464.1"/>
    <property type="gene ID" value="ENSLOCG00000009398.1"/>
</dbReference>
<dbReference type="OMA" id="AIGHENT"/>
<evidence type="ECO:0000313" key="1">
    <source>
        <dbReference type="Ensembl" id="ENSLOCP00000011464.1"/>
    </source>
</evidence>
<dbReference type="EMBL" id="AHAT01016390">
    <property type="status" value="NOT_ANNOTATED_CDS"/>
    <property type="molecule type" value="Genomic_DNA"/>
</dbReference>
<reference evidence="1" key="3">
    <citation type="submission" date="2025-09" db="UniProtKB">
        <authorList>
            <consortium name="Ensembl"/>
        </authorList>
    </citation>
    <scope>IDENTIFICATION</scope>
</reference>